<proteinExistence type="inferred from homology"/>
<dbReference type="Pfam" id="PF20684">
    <property type="entry name" value="Fung_rhodopsin"/>
    <property type="match status" value="1"/>
</dbReference>
<accession>A0A0G2I623</accession>
<dbReference type="EMBL" id="LCZI01000568">
    <property type="protein sequence ID" value="KKZ65893.1"/>
    <property type="molecule type" value="Genomic_DNA"/>
</dbReference>
<reference evidence="10" key="1">
    <citation type="journal article" date="2015" name="PLoS Genet.">
        <title>The dynamic genome and transcriptome of the human fungal pathogen Blastomyces and close relative Emmonsia.</title>
        <authorList>
            <person name="Munoz J.F."/>
            <person name="Gauthier G.M."/>
            <person name="Desjardins C.A."/>
            <person name="Gallo J.E."/>
            <person name="Holder J."/>
            <person name="Sullivan T.D."/>
            <person name="Marty A.J."/>
            <person name="Carmen J.C."/>
            <person name="Chen Z."/>
            <person name="Ding L."/>
            <person name="Gujja S."/>
            <person name="Magrini V."/>
            <person name="Misas E."/>
            <person name="Mitreva M."/>
            <person name="Priest M."/>
            <person name="Saif S."/>
            <person name="Whiston E.A."/>
            <person name="Young S."/>
            <person name="Zeng Q."/>
            <person name="Goldman W.E."/>
            <person name="Mardis E.R."/>
            <person name="Taylor J.W."/>
            <person name="McEwen J.G."/>
            <person name="Clay O.K."/>
            <person name="Klein B.S."/>
            <person name="Cuomo C.A."/>
        </authorList>
    </citation>
    <scope>NUCLEOTIDE SEQUENCE [LARGE SCALE GENOMIC DNA]</scope>
    <source>
        <strain evidence="10">UAMH 3008</strain>
    </source>
</reference>
<feature type="transmembrane region" description="Helical" evidence="7">
    <location>
        <begin position="60"/>
        <end position="84"/>
    </location>
</feature>
<evidence type="ECO:0000313" key="9">
    <source>
        <dbReference type="EMBL" id="KKZ65893.1"/>
    </source>
</evidence>
<organism evidence="9 10">
    <name type="scientific">[Emmonsia] crescens</name>
    <dbReference type="NCBI Taxonomy" id="73230"/>
    <lineage>
        <taxon>Eukaryota</taxon>
        <taxon>Fungi</taxon>
        <taxon>Dikarya</taxon>
        <taxon>Ascomycota</taxon>
        <taxon>Pezizomycotina</taxon>
        <taxon>Eurotiomycetes</taxon>
        <taxon>Eurotiomycetidae</taxon>
        <taxon>Onygenales</taxon>
        <taxon>Ajellomycetaceae</taxon>
        <taxon>Emergomyces</taxon>
    </lineage>
</organism>
<comment type="subcellular location">
    <subcellularLocation>
        <location evidence="1">Membrane</location>
        <topology evidence="1">Multi-pass membrane protein</topology>
    </subcellularLocation>
</comment>
<dbReference type="GO" id="GO:0016020">
    <property type="term" value="C:membrane"/>
    <property type="evidence" value="ECO:0007669"/>
    <property type="project" value="UniProtKB-SubCell"/>
</dbReference>
<comment type="similarity">
    <text evidence="5">Belongs to the SAT4 family.</text>
</comment>
<feature type="region of interest" description="Disordered" evidence="6">
    <location>
        <begin position="386"/>
        <end position="472"/>
    </location>
</feature>
<sequence length="486" mass="54004">MYYIPPEIRATWPTPNYDNPETRGPGLIITVLLFHIIGTTMVALRCYTRTRITFSFGIDDIWILLTIIPSTGLAACVLAANINYGWDRHVWDLEAHKFKPGMQLATACYVFFAIATATTKLSLLAFYRRLLSPISHKSYKWGILVMEILAILSGLAYASGMPFLCNPIGAAWGFIPPLYRPAYDYHCIDRFAVTFAASIANTLLDLLTMLLPIPIAWQLRLPIRQRLAVIGIFCLGAIVIVASCIKTRYIVSAIGESYDEQFDAYPLWIMSIVEIDLGIICASAPALRPLVSRYMPKAFGSMSRSRSSRRPMPLSLNSVDPSDRSQYLSDPAINNSMVMEKPRAAEIYSMVSITEEYNHTKPPRPIQSPITTDNVELTGVIVPPDTPGTGLEYDSISPKSHGQFIPSPTLPELYRSRSQHSRNDSGSIRSYKNDIRPGRRSGSTIPGSSGINDLLDDIDEQDGPTWEPVRAPLVGRNGTIRNGIEE</sequence>
<dbReference type="OrthoDB" id="5329176at2759"/>
<name>A0A0G2I623_9EURO</name>
<evidence type="ECO:0000256" key="4">
    <source>
        <dbReference type="ARBA" id="ARBA00023136"/>
    </source>
</evidence>
<evidence type="ECO:0000256" key="2">
    <source>
        <dbReference type="ARBA" id="ARBA00022692"/>
    </source>
</evidence>
<feature type="region of interest" description="Disordered" evidence="6">
    <location>
        <begin position="302"/>
        <end position="325"/>
    </location>
</feature>
<feature type="domain" description="Rhodopsin" evidence="8">
    <location>
        <begin position="44"/>
        <end position="293"/>
    </location>
</feature>
<feature type="transmembrane region" description="Helical" evidence="7">
    <location>
        <begin position="104"/>
        <end position="127"/>
    </location>
</feature>
<dbReference type="VEuPathDB" id="FungiDB:EMCG_08398"/>
<evidence type="ECO:0000256" key="5">
    <source>
        <dbReference type="ARBA" id="ARBA00038359"/>
    </source>
</evidence>
<dbReference type="InterPro" id="IPR049326">
    <property type="entry name" value="Rhodopsin_dom_fungi"/>
</dbReference>
<feature type="compositionally biased region" description="Low complexity" evidence="6">
    <location>
        <begin position="302"/>
        <end position="316"/>
    </location>
</feature>
<evidence type="ECO:0000256" key="7">
    <source>
        <dbReference type="SAM" id="Phobius"/>
    </source>
</evidence>
<protein>
    <recommendedName>
        <fullName evidence="8">Rhodopsin domain-containing protein</fullName>
    </recommendedName>
</protein>
<evidence type="ECO:0000256" key="3">
    <source>
        <dbReference type="ARBA" id="ARBA00022989"/>
    </source>
</evidence>
<feature type="transmembrane region" description="Helical" evidence="7">
    <location>
        <begin position="27"/>
        <end position="48"/>
    </location>
</feature>
<feature type="transmembrane region" description="Helical" evidence="7">
    <location>
        <begin position="227"/>
        <end position="245"/>
    </location>
</feature>
<evidence type="ECO:0000256" key="6">
    <source>
        <dbReference type="SAM" id="MobiDB-lite"/>
    </source>
</evidence>
<comment type="caution">
    <text evidence="9">The sequence shown here is derived from an EMBL/GenBank/DDBJ whole genome shotgun (WGS) entry which is preliminary data.</text>
</comment>
<feature type="compositionally biased region" description="Polar residues" evidence="6">
    <location>
        <begin position="441"/>
        <end position="451"/>
    </location>
</feature>
<dbReference type="PANTHER" id="PTHR33048">
    <property type="entry name" value="PTH11-LIKE INTEGRAL MEMBRANE PROTEIN (AFU_ORTHOLOGUE AFUA_5G11245)"/>
    <property type="match status" value="1"/>
</dbReference>
<dbReference type="Proteomes" id="UP000034164">
    <property type="component" value="Unassembled WGS sequence"/>
</dbReference>
<keyword evidence="4 7" id="KW-0472">Membrane</keyword>
<keyword evidence="3 7" id="KW-1133">Transmembrane helix</keyword>
<evidence type="ECO:0000256" key="1">
    <source>
        <dbReference type="ARBA" id="ARBA00004141"/>
    </source>
</evidence>
<feature type="transmembrane region" description="Helical" evidence="7">
    <location>
        <begin position="265"/>
        <end position="287"/>
    </location>
</feature>
<evidence type="ECO:0000259" key="8">
    <source>
        <dbReference type="Pfam" id="PF20684"/>
    </source>
</evidence>
<dbReference type="InterPro" id="IPR052337">
    <property type="entry name" value="SAT4-like"/>
</dbReference>
<dbReference type="PANTHER" id="PTHR33048:SF129">
    <property type="entry name" value="INTEGRAL MEMBRANE PROTEIN-RELATED"/>
    <property type="match status" value="1"/>
</dbReference>
<evidence type="ECO:0000313" key="10">
    <source>
        <dbReference type="Proteomes" id="UP000034164"/>
    </source>
</evidence>
<feature type="transmembrane region" description="Helical" evidence="7">
    <location>
        <begin position="148"/>
        <end position="175"/>
    </location>
</feature>
<keyword evidence="2 7" id="KW-0812">Transmembrane</keyword>
<feature type="transmembrane region" description="Helical" evidence="7">
    <location>
        <begin position="195"/>
        <end position="215"/>
    </location>
</feature>
<dbReference type="AlphaFoldDB" id="A0A0G2I623"/>
<gene>
    <name evidence="9" type="ORF">EMCG_08398</name>
</gene>